<dbReference type="EMBL" id="CP011509">
    <property type="protein sequence ID" value="AKJ00717.1"/>
    <property type="molecule type" value="Genomic_DNA"/>
</dbReference>
<evidence type="ECO:0000313" key="1">
    <source>
        <dbReference type="EMBL" id="AKJ00717.1"/>
    </source>
</evidence>
<reference evidence="1 2" key="1">
    <citation type="submission" date="2015-05" db="EMBL/GenBank/DDBJ databases">
        <title>Genome assembly of Archangium gephyra DSM 2261.</title>
        <authorList>
            <person name="Sharma G."/>
            <person name="Subramanian S."/>
        </authorList>
    </citation>
    <scope>NUCLEOTIDE SEQUENCE [LARGE SCALE GENOMIC DNA]</scope>
    <source>
        <strain evidence="1 2">DSM 2261</strain>
    </source>
</reference>
<dbReference type="Proteomes" id="UP000035579">
    <property type="component" value="Chromosome"/>
</dbReference>
<dbReference type="KEGG" id="age:AA314_02343"/>
<proteinExistence type="predicted"/>
<organism evidence="1 2">
    <name type="scientific">Archangium gephyra</name>
    <dbReference type="NCBI Taxonomy" id="48"/>
    <lineage>
        <taxon>Bacteria</taxon>
        <taxon>Pseudomonadati</taxon>
        <taxon>Myxococcota</taxon>
        <taxon>Myxococcia</taxon>
        <taxon>Myxococcales</taxon>
        <taxon>Cystobacterineae</taxon>
        <taxon>Archangiaceae</taxon>
        <taxon>Archangium</taxon>
    </lineage>
</organism>
<dbReference type="AlphaFoldDB" id="A0AAC8TCF8"/>
<evidence type="ECO:0000313" key="2">
    <source>
        <dbReference type="Proteomes" id="UP000035579"/>
    </source>
</evidence>
<accession>A0AAC8TCF8</accession>
<name>A0AAC8TCF8_9BACT</name>
<sequence length="55" mass="5923">MMGVWPLEPIAPGDQRSVGVEVEMTEEAARGSFTLKLWGQEAGSGSEHFDGVTFP</sequence>
<protein>
    <submittedName>
        <fullName evidence="1">Uncharacterized protein</fullName>
    </submittedName>
</protein>
<dbReference type="RefSeq" id="WP_245682430.1">
    <property type="nucleotide sequence ID" value="NZ_CP011509.1"/>
</dbReference>
<gene>
    <name evidence="1" type="ORF">AA314_02343</name>
</gene>